<dbReference type="Pfam" id="PF11751">
    <property type="entry name" value="PorP_SprF"/>
    <property type="match status" value="1"/>
</dbReference>
<evidence type="ECO:0000313" key="1">
    <source>
        <dbReference type="EMBL" id="MCY1720912.1"/>
    </source>
</evidence>
<sequence>MKTTKNKKQNVSLKSCVLWIILILVSTTGEIRAQQEPTYTQYMFNTQTINPAYAGTWNAFGVMLLAREQWVGVDGAPSTQTLSFQNLLKNQKTGYGVNIINDKFGKEKRLSVYGDYSHLVQMTTKLNLRLGLKAGFSAYSNNLGNYQVINDDDPFFQGEVDYKFMPNFGIGLFLYQDNFYAGLSVPKIVKNEFENNYNNYSSQAELRHFYLTGGYIFNLSENFIFKPTALGKFVQGAPAQVDLSGNFLIKNRVWLGVMYRSGDAFGFLGQWIINNKLRLGYSVDFSTNKIRSYQNGTHEVMISYEISKIKEEVINRYF</sequence>
<evidence type="ECO:0000313" key="2">
    <source>
        <dbReference type="Proteomes" id="UP001145087"/>
    </source>
</evidence>
<organism evidence="1 2">
    <name type="scientific">Draconibacterium aestuarii</name>
    <dbReference type="NCBI Taxonomy" id="2998507"/>
    <lineage>
        <taxon>Bacteria</taxon>
        <taxon>Pseudomonadati</taxon>
        <taxon>Bacteroidota</taxon>
        <taxon>Bacteroidia</taxon>
        <taxon>Marinilabiliales</taxon>
        <taxon>Prolixibacteraceae</taxon>
        <taxon>Draconibacterium</taxon>
    </lineage>
</organism>
<accession>A0A9X3J6F7</accession>
<gene>
    <name evidence="1" type="ORF">OU798_11185</name>
</gene>
<protein>
    <submittedName>
        <fullName evidence="1">Type IX secretion system membrane protein PorP/SprF</fullName>
    </submittedName>
</protein>
<dbReference type="AlphaFoldDB" id="A0A9X3J6F7"/>
<dbReference type="RefSeq" id="WP_343333245.1">
    <property type="nucleotide sequence ID" value="NZ_JAPOHD010000024.1"/>
</dbReference>
<dbReference type="NCBIfam" id="TIGR03519">
    <property type="entry name" value="T9SS_PorP_fam"/>
    <property type="match status" value="1"/>
</dbReference>
<dbReference type="EMBL" id="JAPOHD010000024">
    <property type="protein sequence ID" value="MCY1720912.1"/>
    <property type="molecule type" value="Genomic_DNA"/>
</dbReference>
<dbReference type="InterPro" id="IPR019861">
    <property type="entry name" value="PorP/SprF_Bacteroidetes"/>
</dbReference>
<comment type="caution">
    <text evidence="1">The sequence shown here is derived from an EMBL/GenBank/DDBJ whole genome shotgun (WGS) entry which is preliminary data.</text>
</comment>
<keyword evidence="2" id="KW-1185">Reference proteome</keyword>
<name>A0A9X3J6F7_9BACT</name>
<proteinExistence type="predicted"/>
<reference evidence="1" key="1">
    <citation type="submission" date="2022-11" db="EMBL/GenBank/DDBJ databases">
        <title>Marilongibacter aestuarii gen. nov., sp. nov., isolated from tidal flat sediment.</title>
        <authorList>
            <person name="Jiayan W."/>
        </authorList>
    </citation>
    <scope>NUCLEOTIDE SEQUENCE</scope>
    <source>
        <strain evidence="1">Z1-6</strain>
    </source>
</reference>
<dbReference type="Proteomes" id="UP001145087">
    <property type="component" value="Unassembled WGS sequence"/>
</dbReference>